<dbReference type="Proteomes" id="UP000053105">
    <property type="component" value="Unassembled WGS sequence"/>
</dbReference>
<organism evidence="1 2">
    <name type="scientific">Melipona quadrifasciata</name>
    <dbReference type="NCBI Taxonomy" id="166423"/>
    <lineage>
        <taxon>Eukaryota</taxon>
        <taxon>Metazoa</taxon>
        <taxon>Ecdysozoa</taxon>
        <taxon>Arthropoda</taxon>
        <taxon>Hexapoda</taxon>
        <taxon>Insecta</taxon>
        <taxon>Pterygota</taxon>
        <taxon>Neoptera</taxon>
        <taxon>Endopterygota</taxon>
        <taxon>Hymenoptera</taxon>
        <taxon>Apocrita</taxon>
        <taxon>Aculeata</taxon>
        <taxon>Apoidea</taxon>
        <taxon>Anthophila</taxon>
        <taxon>Apidae</taxon>
        <taxon>Melipona</taxon>
    </lineage>
</organism>
<evidence type="ECO:0000313" key="2">
    <source>
        <dbReference type="Proteomes" id="UP000053105"/>
    </source>
</evidence>
<proteinExistence type="predicted"/>
<sequence>MDEKEFRALIKHCKKVHKVVLKDRKAKLREIADTLKVSEGSVLQTLVKSFSRPFPYIQRESTRRNKLFFATQRCYNQKI</sequence>
<dbReference type="EMBL" id="KQ435727">
    <property type="protein sequence ID" value="KOX78067.1"/>
    <property type="molecule type" value="Genomic_DNA"/>
</dbReference>
<evidence type="ECO:0000313" key="1">
    <source>
        <dbReference type="EMBL" id="KOX78067.1"/>
    </source>
</evidence>
<gene>
    <name evidence="1" type="ORF">WN51_05955</name>
</gene>
<evidence type="ECO:0008006" key="3">
    <source>
        <dbReference type="Google" id="ProtNLM"/>
    </source>
</evidence>
<keyword evidence="2" id="KW-1185">Reference proteome</keyword>
<protein>
    <recommendedName>
        <fullName evidence="3">Mos1 transposase HTH domain-containing protein</fullName>
    </recommendedName>
</protein>
<name>A0A0M9A679_9HYME</name>
<dbReference type="AlphaFoldDB" id="A0A0M9A679"/>
<accession>A0A0M9A679</accession>
<reference evidence="1 2" key="1">
    <citation type="submission" date="2015-07" db="EMBL/GenBank/DDBJ databases">
        <title>The genome of Melipona quadrifasciata.</title>
        <authorList>
            <person name="Pan H."/>
            <person name="Kapheim K."/>
        </authorList>
    </citation>
    <scope>NUCLEOTIDE SEQUENCE [LARGE SCALE GENOMIC DNA]</scope>
    <source>
        <strain evidence="1">0111107301</strain>
        <tissue evidence="1">Whole body</tissue>
    </source>
</reference>